<reference evidence="3 4" key="2">
    <citation type="submission" date="2018-11" db="EMBL/GenBank/DDBJ databases">
        <authorList>
            <consortium name="Pathogen Informatics"/>
        </authorList>
    </citation>
    <scope>NUCLEOTIDE SEQUENCE [LARGE SCALE GENOMIC DNA]</scope>
</reference>
<evidence type="ECO:0000313" key="3">
    <source>
        <dbReference type="EMBL" id="VDK59519.1"/>
    </source>
</evidence>
<dbReference type="PROSITE" id="PS50853">
    <property type="entry name" value="FN3"/>
    <property type="match status" value="1"/>
</dbReference>
<gene>
    <name evidence="3" type="ORF">GPUH_LOCUS7749</name>
</gene>
<evidence type="ECO:0000256" key="1">
    <source>
        <dbReference type="ARBA" id="ARBA00022737"/>
    </source>
</evidence>
<accession>A0A183DGA6</accession>
<dbReference type="SUPFAM" id="SSF49265">
    <property type="entry name" value="Fibronectin type III"/>
    <property type="match status" value="1"/>
</dbReference>
<proteinExistence type="predicted"/>
<sequence length="167" mass="18797">MEYTPALAKCYSLLLSNIPHAVTNLEVASRDSSSVLFSWDVPEQPVDQYQVTLDKGTSVFRQINVTTNSARFSELEPNTNYTAYVTTFNKYGSSPPSFKISFETLPDNEHSERPLPPSALHVAWNHGRRVNVTWDWSAMRYNGQKITEPVTYVVNYVPAGNASSWTS</sequence>
<protein>
    <submittedName>
        <fullName evidence="5">Fibronectin type-III domain-containing protein</fullName>
    </submittedName>
</protein>
<dbReference type="AlphaFoldDB" id="A0A183DGA6"/>
<dbReference type="Gene3D" id="2.60.40.10">
    <property type="entry name" value="Immunoglobulins"/>
    <property type="match status" value="1"/>
</dbReference>
<evidence type="ECO:0000313" key="4">
    <source>
        <dbReference type="Proteomes" id="UP000271098"/>
    </source>
</evidence>
<dbReference type="WBParaSite" id="GPUH_0000775601-mRNA-1">
    <property type="protein sequence ID" value="GPUH_0000775601-mRNA-1"/>
    <property type="gene ID" value="GPUH_0000775601"/>
</dbReference>
<keyword evidence="4" id="KW-1185">Reference proteome</keyword>
<dbReference type="CDD" id="cd00063">
    <property type="entry name" value="FN3"/>
    <property type="match status" value="1"/>
</dbReference>
<dbReference type="OrthoDB" id="114660at2759"/>
<dbReference type="EMBL" id="UYRT01020846">
    <property type="protein sequence ID" value="VDK59519.1"/>
    <property type="molecule type" value="Genomic_DNA"/>
</dbReference>
<dbReference type="Pfam" id="PF00041">
    <property type="entry name" value="fn3"/>
    <property type="match status" value="1"/>
</dbReference>
<organism evidence="5">
    <name type="scientific">Gongylonema pulchrum</name>
    <dbReference type="NCBI Taxonomy" id="637853"/>
    <lineage>
        <taxon>Eukaryota</taxon>
        <taxon>Metazoa</taxon>
        <taxon>Ecdysozoa</taxon>
        <taxon>Nematoda</taxon>
        <taxon>Chromadorea</taxon>
        <taxon>Rhabditida</taxon>
        <taxon>Spirurina</taxon>
        <taxon>Spiruromorpha</taxon>
        <taxon>Spiruroidea</taxon>
        <taxon>Gongylonematidae</taxon>
        <taxon>Gongylonema</taxon>
    </lineage>
</organism>
<feature type="domain" description="Fibronectin type-III" evidence="2">
    <location>
        <begin position="21"/>
        <end position="107"/>
    </location>
</feature>
<keyword evidence="1" id="KW-0677">Repeat</keyword>
<dbReference type="PANTHER" id="PTHR46708:SF2">
    <property type="entry name" value="FIBRONECTIN TYPE-III DOMAIN-CONTAINING PROTEIN"/>
    <property type="match status" value="1"/>
</dbReference>
<dbReference type="PANTHER" id="PTHR46708">
    <property type="entry name" value="TENASCIN"/>
    <property type="match status" value="1"/>
</dbReference>
<dbReference type="InterPro" id="IPR003961">
    <property type="entry name" value="FN3_dom"/>
</dbReference>
<dbReference type="InterPro" id="IPR050991">
    <property type="entry name" value="ECM_Regulatory_Proteins"/>
</dbReference>
<dbReference type="SMART" id="SM00060">
    <property type="entry name" value="FN3"/>
    <property type="match status" value="1"/>
</dbReference>
<dbReference type="InterPro" id="IPR013783">
    <property type="entry name" value="Ig-like_fold"/>
</dbReference>
<reference evidence="5" key="1">
    <citation type="submission" date="2016-06" db="UniProtKB">
        <authorList>
            <consortium name="WormBaseParasite"/>
        </authorList>
    </citation>
    <scope>IDENTIFICATION</scope>
</reference>
<name>A0A183DGA6_9BILA</name>
<evidence type="ECO:0000313" key="5">
    <source>
        <dbReference type="WBParaSite" id="GPUH_0000775601-mRNA-1"/>
    </source>
</evidence>
<dbReference type="Proteomes" id="UP000271098">
    <property type="component" value="Unassembled WGS sequence"/>
</dbReference>
<evidence type="ECO:0000259" key="2">
    <source>
        <dbReference type="PROSITE" id="PS50853"/>
    </source>
</evidence>
<dbReference type="InterPro" id="IPR036116">
    <property type="entry name" value="FN3_sf"/>
</dbReference>